<dbReference type="Gene3D" id="3.40.50.150">
    <property type="entry name" value="Vaccinia Virus protein VP39"/>
    <property type="match status" value="1"/>
</dbReference>
<gene>
    <name evidence="2" type="ORF">AZOBR_p60037</name>
</gene>
<evidence type="ECO:0000259" key="1">
    <source>
        <dbReference type="Pfam" id="PF05050"/>
    </source>
</evidence>
<feature type="domain" description="Methyltransferase FkbM" evidence="1">
    <location>
        <begin position="52"/>
        <end position="207"/>
    </location>
</feature>
<evidence type="ECO:0000313" key="3">
    <source>
        <dbReference type="Proteomes" id="UP000007319"/>
    </source>
</evidence>
<dbReference type="GO" id="GO:0032259">
    <property type="term" value="P:methylation"/>
    <property type="evidence" value="ECO:0007669"/>
    <property type="project" value="UniProtKB-KW"/>
</dbReference>
<dbReference type="SUPFAM" id="SSF53335">
    <property type="entry name" value="S-adenosyl-L-methionine-dependent methyltransferases"/>
    <property type="match status" value="1"/>
</dbReference>
<reference evidence="2 3" key="1">
    <citation type="journal article" date="2011" name="PLoS Genet.">
        <title>Azospirillum genomes reveal transition of bacteria from aquatic to terrestrial environments.</title>
        <authorList>
            <person name="Wisniewski-Dye F."/>
            <person name="Borziak K."/>
            <person name="Khalsa-Moyers G."/>
            <person name="Alexandre G."/>
            <person name="Sukharnikov L.O."/>
            <person name="Wuichet K."/>
            <person name="Hurst G.B."/>
            <person name="McDonald W.H."/>
            <person name="Robertson J.S."/>
            <person name="Barbe V."/>
            <person name="Calteau A."/>
            <person name="Rouy Z."/>
            <person name="Mangenot S."/>
            <person name="Prigent-Combaret C."/>
            <person name="Normand P."/>
            <person name="Boyer M."/>
            <person name="Siguier P."/>
            <person name="Dessaux Y."/>
            <person name="Elmerich C."/>
            <person name="Condemine G."/>
            <person name="Krishnen G."/>
            <person name="Kennedy I."/>
            <person name="Paterson A.H."/>
            <person name="Gonzalez V."/>
            <person name="Mavingui P."/>
            <person name="Zhulin I.B."/>
        </authorList>
    </citation>
    <scope>NUCLEOTIDE SEQUENCE [LARGE SCALE GENOMIC DNA]</scope>
    <source>
        <strain evidence="2 3">Sp245</strain>
    </source>
</reference>
<dbReference type="Pfam" id="PF05050">
    <property type="entry name" value="Methyltransf_21"/>
    <property type="match status" value="1"/>
</dbReference>
<keyword evidence="2" id="KW-0614">Plasmid</keyword>
<keyword evidence="2" id="KW-0808">Transferase</keyword>
<geneLocation type="plasmid" evidence="2 3">
    <name>AZOBR_p6</name>
</geneLocation>
<dbReference type="AlphaFoldDB" id="A0A9P1NSK7"/>
<accession>A0A9P1NSK7</accession>
<dbReference type="KEGG" id="abs:AZOBR_p60037"/>
<evidence type="ECO:0000313" key="2">
    <source>
        <dbReference type="EMBL" id="CCD03973.1"/>
    </source>
</evidence>
<dbReference type="RefSeq" id="WP_014200297.1">
    <property type="nucleotide sequence ID" value="NC_016597.1"/>
</dbReference>
<dbReference type="PANTHER" id="PTHR36973">
    <property type="entry name" value="SLL1456 PROTEIN-RELATED"/>
    <property type="match status" value="1"/>
</dbReference>
<dbReference type="InterPro" id="IPR053188">
    <property type="entry name" value="FkbM_Methyltransferase"/>
</dbReference>
<dbReference type="EMBL" id="HE577333">
    <property type="protein sequence ID" value="CCD03973.1"/>
    <property type="molecule type" value="Genomic_DNA"/>
</dbReference>
<dbReference type="NCBIfam" id="TIGR01444">
    <property type="entry name" value="fkbM_fam"/>
    <property type="match status" value="1"/>
</dbReference>
<proteinExistence type="predicted"/>
<protein>
    <submittedName>
        <fullName evidence="2">Methyltransferase FkbM family</fullName>
    </submittedName>
</protein>
<keyword evidence="3" id="KW-1185">Reference proteome</keyword>
<dbReference type="GO" id="GO:0008171">
    <property type="term" value="F:O-methyltransferase activity"/>
    <property type="evidence" value="ECO:0007669"/>
    <property type="project" value="TreeGrafter"/>
</dbReference>
<organism evidence="2 3">
    <name type="scientific">Azospirillum baldaniorum</name>
    <dbReference type="NCBI Taxonomy" id="1064539"/>
    <lineage>
        <taxon>Bacteria</taxon>
        <taxon>Pseudomonadati</taxon>
        <taxon>Pseudomonadota</taxon>
        <taxon>Alphaproteobacteria</taxon>
        <taxon>Rhodospirillales</taxon>
        <taxon>Azospirillaceae</taxon>
        <taxon>Azospirillum</taxon>
    </lineage>
</organism>
<dbReference type="PANTHER" id="PTHR36973:SF4">
    <property type="entry name" value="NODULATION PROTEIN"/>
    <property type="match status" value="1"/>
</dbReference>
<name>A0A9P1NSK7_9PROT</name>
<dbReference type="InterPro" id="IPR006342">
    <property type="entry name" value="FkbM_mtfrase"/>
</dbReference>
<sequence>MDIPDSALDSFKKAVWRVIEGNPEALAPHLLSHANALKRIKARDLECRTVIDVGASDGCWSLMARQVWPEARFHLIEAFDHWKPDLERLRDGEPSFSFSLAAAGVEDGETVFTNSPDAPFGGTIRPEADDPQWTVPQVSIDREVGRLGLEGPFAIKLDTHGAEREILAGAAETLKQASLLVIEMYNFGDPTRRFPQMCQHVEALGFHCIDMAEPLFRDHDRAFWQVDFFFVPQDRPEARHTRW</sequence>
<dbReference type="Proteomes" id="UP000007319">
    <property type="component" value="Plasmid AZOBR_p6"/>
</dbReference>
<dbReference type="InterPro" id="IPR029063">
    <property type="entry name" value="SAM-dependent_MTases_sf"/>
</dbReference>
<keyword evidence="2" id="KW-0489">Methyltransferase</keyword>